<accession>A0A1H8IR75</accession>
<dbReference type="EMBL" id="FOCT01000006">
    <property type="protein sequence ID" value="SEN70507.1"/>
    <property type="molecule type" value="Genomic_DNA"/>
</dbReference>
<organism evidence="2 3">
    <name type="scientific">Nitrosospira multiformis</name>
    <dbReference type="NCBI Taxonomy" id="1231"/>
    <lineage>
        <taxon>Bacteria</taxon>
        <taxon>Pseudomonadati</taxon>
        <taxon>Pseudomonadota</taxon>
        <taxon>Betaproteobacteria</taxon>
        <taxon>Nitrosomonadales</taxon>
        <taxon>Nitrosomonadaceae</taxon>
        <taxon>Nitrosospira</taxon>
    </lineage>
</organism>
<sequence>MDALNAIWAAVTTPVISYDLTVHTSLDLVSIALGSAAAIGLGRMIYKRWSES</sequence>
<name>A0A1H8IR75_9PROT</name>
<evidence type="ECO:0000313" key="3">
    <source>
        <dbReference type="Proteomes" id="UP000183898"/>
    </source>
</evidence>
<reference evidence="2 3" key="1">
    <citation type="submission" date="2016-10" db="EMBL/GenBank/DDBJ databases">
        <authorList>
            <person name="de Groot N.N."/>
        </authorList>
    </citation>
    <scope>NUCLEOTIDE SEQUENCE [LARGE SCALE GENOMIC DNA]</scope>
    <source>
        <strain evidence="2 3">Nl18</strain>
    </source>
</reference>
<feature type="transmembrane region" description="Helical" evidence="1">
    <location>
        <begin position="28"/>
        <end position="46"/>
    </location>
</feature>
<keyword evidence="1" id="KW-0812">Transmembrane</keyword>
<dbReference type="AlphaFoldDB" id="A0A1H8IR75"/>
<gene>
    <name evidence="2" type="ORF">SAMN05216404_106139</name>
</gene>
<dbReference type="Proteomes" id="UP000183898">
    <property type="component" value="Unassembled WGS sequence"/>
</dbReference>
<evidence type="ECO:0000313" key="2">
    <source>
        <dbReference type="EMBL" id="SEN70507.1"/>
    </source>
</evidence>
<keyword evidence="1" id="KW-0472">Membrane</keyword>
<protein>
    <submittedName>
        <fullName evidence="2">Uncharacterized protein</fullName>
    </submittedName>
</protein>
<dbReference type="RefSeq" id="WP_175463233.1">
    <property type="nucleotide sequence ID" value="NZ_FOCT01000006.1"/>
</dbReference>
<proteinExistence type="predicted"/>
<keyword evidence="1" id="KW-1133">Transmembrane helix</keyword>
<evidence type="ECO:0000256" key="1">
    <source>
        <dbReference type="SAM" id="Phobius"/>
    </source>
</evidence>